<evidence type="ECO:0000256" key="1">
    <source>
        <dbReference type="ARBA" id="ARBA00005367"/>
    </source>
</evidence>
<organism evidence="2 3">
    <name type="scientific">Histophilus somni</name>
    <name type="common">Haemophilus somnus</name>
    <dbReference type="NCBI Taxonomy" id="731"/>
    <lineage>
        <taxon>Bacteria</taxon>
        <taxon>Pseudomonadati</taxon>
        <taxon>Pseudomonadota</taxon>
        <taxon>Gammaproteobacteria</taxon>
        <taxon>Pasteurellales</taxon>
        <taxon>Pasteurellaceae</taxon>
        <taxon>Histophilus</taxon>
    </lineage>
</organism>
<evidence type="ECO:0000313" key="2">
    <source>
        <dbReference type="EMBL" id="QQF81575.1"/>
    </source>
</evidence>
<proteinExistence type="inferred from homology"/>
<dbReference type="RefSeq" id="WP_075293831.1">
    <property type="nucleotide sequence ID" value="NZ_CP018802.1"/>
</dbReference>
<dbReference type="PIRSF" id="PIRSF006287">
    <property type="entry name" value="UCP006287"/>
    <property type="match status" value="1"/>
</dbReference>
<protein>
    <submittedName>
        <fullName evidence="2">YacL family protein</fullName>
    </submittedName>
</protein>
<accession>A0A9Q7E4G7</accession>
<reference evidence="2 3" key="1">
    <citation type="submission" date="2020-12" db="EMBL/GenBank/DDBJ databases">
        <title>ASc-MMNZ-VFA-070.</title>
        <authorList>
            <person name="Schryvers A."/>
            <person name="Mostafa Nazari M."/>
            <person name="Farshchi Andisi V."/>
            <person name="Timsit E."/>
            <person name="Walter Morck D."/>
        </authorList>
    </citation>
    <scope>NUCLEOTIDE SEQUENCE [LARGE SCALE GENOMIC DNA]</scope>
    <source>
        <strain evidence="2 3">ASc-MMNZ-VFA-070</strain>
    </source>
</reference>
<dbReference type="InterPro" id="IPR008249">
    <property type="entry name" value="UPF0231"/>
</dbReference>
<dbReference type="Proteomes" id="UP000595373">
    <property type="component" value="Chromosome"/>
</dbReference>
<gene>
    <name evidence="2" type="ORF">JFL49_05625</name>
</gene>
<evidence type="ECO:0000313" key="3">
    <source>
        <dbReference type="Proteomes" id="UP000595373"/>
    </source>
</evidence>
<dbReference type="Pfam" id="PF06062">
    <property type="entry name" value="UPF0231"/>
    <property type="match status" value="1"/>
</dbReference>
<keyword evidence="3" id="KW-1185">Reference proteome</keyword>
<dbReference type="NCBIfam" id="NF003575">
    <property type="entry name" value="PRK05248.1-2"/>
    <property type="match status" value="1"/>
</dbReference>
<dbReference type="AlphaFoldDB" id="A0A9Q7E4G7"/>
<sequence>MDYQFTHNADQVTVNFSMEHEAIANWFNIEVRLNSDLVPTALNYLQQAKQSRNEKEFSLIGNEFSVFIHSDEVMIKANNLAIEEHDELEADFHYYDEESIAFCGLEDFEYFLKSYLSFIA</sequence>
<dbReference type="OrthoDB" id="5739292at2"/>
<dbReference type="EMBL" id="CP066558">
    <property type="protein sequence ID" value="QQF81575.1"/>
    <property type="molecule type" value="Genomic_DNA"/>
</dbReference>
<name>A0A9Q7E4G7_HISSO</name>
<comment type="similarity">
    <text evidence="1">Belongs to the UPF0231 family.</text>
</comment>